<dbReference type="InterPro" id="IPR004441">
    <property type="entry name" value="rRNA_MeTrfase_TrmH"/>
</dbReference>
<feature type="domain" description="tRNA/rRNA methyltransferase SpoU type" evidence="3">
    <location>
        <begin position="25"/>
        <end position="168"/>
    </location>
</feature>
<evidence type="ECO:0000313" key="4">
    <source>
        <dbReference type="EMBL" id="KAA2368398.1"/>
    </source>
</evidence>
<keyword evidence="1 4" id="KW-0489">Methyltransferase</keyword>
<dbReference type="GO" id="GO:0003723">
    <property type="term" value="F:RNA binding"/>
    <property type="evidence" value="ECO:0007669"/>
    <property type="project" value="InterPro"/>
</dbReference>
<dbReference type="PANTHER" id="PTHR46429:SF1">
    <property type="entry name" value="23S RRNA (GUANOSINE-2'-O-)-METHYLTRANSFERASE RLMB"/>
    <property type="match status" value="1"/>
</dbReference>
<accession>A0A5B3G481</accession>
<dbReference type="Pfam" id="PF00588">
    <property type="entry name" value="SpoU_methylase"/>
    <property type="match status" value="1"/>
</dbReference>
<dbReference type="EMBL" id="VVXK01000014">
    <property type="protein sequence ID" value="KAA2368398.1"/>
    <property type="molecule type" value="Genomic_DNA"/>
</dbReference>
<comment type="caution">
    <text evidence="4">The sequence shown here is derived from an EMBL/GenBank/DDBJ whole genome shotgun (WGS) entry which is preliminary data.</text>
</comment>
<dbReference type="GO" id="GO:0005829">
    <property type="term" value="C:cytosol"/>
    <property type="evidence" value="ECO:0007669"/>
    <property type="project" value="TreeGrafter"/>
</dbReference>
<organism evidence="4 5">
    <name type="scientific">Alistipes shahii</name>
    <dbReference type="NCBI Taxonomy" id="328814"/>
    <lineage>
        <taxon>Bacteria</taxon>
        <taxon>Pseudomonadati</taxon>
        <taxon>Bacteroidota</taxon>
        <taxon>Bacteroidia</taxon>
        <taxon>Bacteroidales</taxon>
        <taxon>Rikenellaceae</taxon>
        <taxon>Alistipes</taxon>
    </lineage>
</organism>
<reference evidence="4 5" key="1">
    <citation type="journal article" date="2019" name="Nat. Med.">
        <title>A library of human gut bacterial isolates paired with longitudinal multiomics data enables mechanistic microbiome research.</title>
        <authorList>
            <person name="Poyet M."/>
            <person name="Groussin M."/>
            <person name="Gibbons S.M."/>
            <person name="Avila-Pacheco J."/>
            <person name="Jiang X."/>
            <person name="Kearney S.M."/>
            <person name="Perrotta A.R."/>
            <person name="Berdy B."/>
            <person name="Zhao S."/>
            <person name="Lieberman T.D."/>
            <person name="Swanson P.K."/>
            <person name="Smith M."/>
            <person name="Roesemann S."/>
            <person name="Alexander J.E."/>
            <person name="Rich S.A."/>
            <person name="Livny J."/>
            <person name="Vlamakis H."/>
            <person name="Clish C."/>
            <person name="Bullock K."/>
            <person name="Deik A."/>
            <person name="Scott J."/>
            <person name="Pierce K.A."/>
            <person name="Xavier R.J."/>
            <person name="Alm E.J."/>
        </authorList>
    </citation>
    <scope>NUCLEOTIDE SEQUENCE [LARGE SCALE GENOMIC DNA]</scope>
    <source>
        <strain evidence="4 5">BIOML-A2</strain>
    </source>
</reference>
<dbReference type="PANTHER" id="PTHR46429">
    <property type="entry name" value="23S RRNA (GUANOSINE-2'-O-)-METHYLTRANSFERASE RLMB"/>
    <property type="match status" value="1"/>
</dbReference>
<dbReference type="SUPFAM" id="SSF75217">
    <property type="entry name" value="alpha/beta knot"/>
    <property type="match status" value="1"/>
</dbReference>
<evidence type="ECO:0000256" key="1">
    <source>
        <dbReference type="ARBA" id="ARBA00022603"/>
    </source>
</evidence>
<protein>
    <submittedName>
        <fullName evidence="4">RNA methyltransferase</fullName>
    </submittedName>
</protein>
<keyword evidence="2 4" id="KW-0808">Transferase</keyword>
<name>A0A5B3G481_9BACT</name>
<dbReference type="GO" id="GO:0008173">
    <property type="term" value="F:RNA methyltransferase activity"/>
    <property type="evidence" value="ECO:0007669"/>
    <property type="project" value="InterPro"/>
</dbReference>
<gene>
    <name evidence="4" type="ORF">F2Y13_10255</name>
</gene>
<proteinExistence type="predicted"/>
<evidence type="ECO:0000313" key="5">
    <source>
        <dbReference type="Proteomes" id="UP000323567"/>
    </source>
</evidence>
<evidence type="ECO:0000259" key="3">
    <source>
        <dbReference type="Pfam" id="PF00588"/>
    </source>
</evidence>
<dbReference type="InterPro" id="IPR029028">
    <property type="entry name" value="Alpha/beta_knot_MTases"/>
</dbReference>
<dbReference type="Gene3D" id="3.40.1280.10">
    <property type="match status" value="1"/>
</dbReference>
<dbReference type="RefSeq" id="WP_149887528.1">
    <property type="nucleotide sequence ID" value="NZ_AP031448.1"/>
</dbReference>
<dbReference type="InterPro" id="IPR001537">
    <property type="entry name" value="SpoU_MeTrfase"/>
</dbReference>
<sequence>MRKITNEELGRPSAEEFAAMEKMPVTVVLDNVRSAQNVGAFFRTGDAFAVERIVLCGITATPPSRDIHKTALGAEMTVPWSYCASTVGCIAQLRAEGYAVYAVEQVEGAVMLDEFRAVPGVKYALVFGNEVDGVGQEAVDRCDGAVEIPQAGTKHSVNVSVSGGVVLWSFFCQIRPKR</sequence>
<dbReference type="InterPro" id="IPR029026">
    <property type="entry name" value="tRNA_m1G_MTases_N"/>
</dbReference>
<dbReference type="GO" id="GO:0032259">
    <property type="term" value="P:methylation"/>
    <property type="evidence" value="ECO:0007669"/>
    <property type="project" value="UniProtKB-KW"/>
</dbReference>
<dbReference type="AlphaFoldDB" id="A0A5B3G481"/>
<dbReference type="GO" id="GO:0006396">
    <property type="term" value="P:RNA processing"/>
    <property type="evidence" value="ECO:0007669"/>
    <property type="project" value="InterPro"/>
</dbReference>
<dbReference type="Proteomes" id="UP000323567">
    <property type="component" value="Unassembled WGS sequence"/>
</dbReference>
<evidence type="ECO:0000256" key="2">
    <source>
        <dbReference type="ARBA" id="ARBA00022679"/>
    </source>
</evidence>